<dbReference type="EMBL" id="CP001720">
    <property type="protein sequence ID" value="ACV62816.1"/>
    <property type="molecule type" value="Genomic_DNA"/>
</dbReference>
<reference evidence="4 5" key="1">
    <citation type="journal article" date="2009" name="Stand. Genomic Sci.">
        <title>Complete genome sequence of Desulfotomaculum acetoxidans type strain (5575).</title>
        <authorList>
            <person name="Spring S."/>
            <person name="Lapidus A."/>
            <person name="Schroder M."/>
            <person name="Gleim D."/>
            <person name="Sims D."/>
            <person name="Meincke L."/>
            <person name="Glavina Del Rio T."/>
            <person name="Tice H."/>
            <person name="Copeland A."/>
            <person name="Cheng J.F."/>
            <person name="Lucas S."/>
            <person name="Chen F."/>
            <person name="Nolan M."/>
            <person name="Bruce D."/>
            <person name="Goodwin L."/>
            <person name="Pitluck S."/>
            <person name="Ivanova N."/>
            <person name="Mavromatis K."/>
            <person name="Mikhailova N."/>
            <person name="Pati A."/>
            <person name="Chen A."/>
            <person name="Palaniappan K."/>
            <person name="Land M."/>
            <person name="Hauser L."/>
            <person name="Chang Y.J."/>
            <person name="Jeffries C.D."/>
            <person name="Chain P."/>
            <person name="Saunders E."/>
            <person name="Brettin T."/>
            <person name="Detter J.C."/>
            <person name="Goker M."/>
            <person name="Bristow J."/>
            <person name="Eisen J.A."/>
            <person name="Markowitz V."/>
            <person name="Hugenholtz P."/>
            <person name="Kyrpides N.C."/>
            <person name="Klenk H.P."/>
            <person name="Han C."/>
        </authorList>
    </citation>
    <scope>NUCLEOTIDE SEQUENCE [LARGE SCALE GENOMIC DNA]</scope>
    <source>
        <strain evidence="5">ATCC 49208 / DSM 771 / VKM B-1644</strain>
    </source>
</reference>
<dbReference type="InterPro" id="IPR008964">
    <property type="entry name" value="Invasin/intimin_cell_adhesion"/>
</dbReference>
<feature type="domain" description="Dockerin" evidence="3">
    <location>
        <begin position="2334"/>
        <end position="2392"/>
    </location>
</feature>
<dbReference type="OrthoDB" id="9757737at2"/>
<dbReference type="InterPro" id="IPR016134">
    <property type="entry name" value="Dockerin_dom"/>
</dbReference>
<protein>
    <submittedName>
        <fullName evidence="4">Ig domain protein group 2 domain protein</fullName>
    </submittedName>
</protein>
<dbReference type="SUPFAM" id="SSF52058">
    <property type="entry name" value="L domain-like"/>
    <property type="match status" value="3"/>
</dbReference>
<organism evidence="4 5">
    <name type="scientific">Desulfofarcimen acetoxidans (strain ATCC 49208 / DSM 771 / KCTC 5769 / VKM B-1644 / 5575)</name>
    <name type="common">Desulfotomaculum acetoxidans</name>
    <dbReference type="NCBI Taxonomy" id="485916"/>
    <lineage>
        <taxon>Bacteria</taxon>
        <taxon>Bacillati</taxon>
        <taxon>Bacillota</taxon>
        <taxon>Clostridia</taxon>
        <taxon>Eubacteriales</taxon>
        <taxon>Peptococcaceae</taxon>
        <taxon>Desulfofarcimen</taxon>
    </lineage>
</organism>
<dbReference type="Gene3D" id="1.10.1330.10">
    <property type="entry name" value="Dockerin domain"/>
    <property type="match status" value="1"/>
</dbReference>
<evidence type="ECO:0000256" key="2">
    <source>
        <dbReference type="SAM" id="SignalP"/>
    </source>
</evidence>
<evidence type="ECO:0000256" key="1">
    <source>
        <dbReference type="SAM" id="MobiDB-lite"/>
    </source>
</evidence>
<dbReference type="Pfam" id="PF12733">
    <property type="entry name" value="Cadherin-like"/>
    <property type="match status" value="2"/>
</dbReference>
<gene>
    <name evidence="4" type="ordered locus">Dtox_1981</name>
</gene>
<evidence type="ECO:0000313" key="4">
    <source>
        <dbReference type="EMBL" id="ACV62816.1"/>
    </source>
</evidence>
<dbReference type="Pfam" id="PF14478">
    <property type="entry name" value="DUF4430"/>
    <property type="match status" value="1"/>
</dbReference>
<keyword evidence="2" id="KW-0732">Signal</keyword>
<feature type="chain" id="PRO_5002991813" evidence="2">
    <location>
        <begin position="29"/>
        <end position="2392"/>
    </location>
</feature>
<keyword evidence="5" id="KW-1185">Reference proteome</keyword>
<dbReference type="SUPFAM" id="SSF49373">
    <property type="entry name" value="Invasin/intimin cell-adhesion fragments"/>
    <property type="match status" value="3"/>
</dbReference>
<dbReference type="InterPro" id="IPR036439">
    <property type="entry name" value="Dockerin_dom_sf"/>
</dbReference>
<dbReference type="InterPro" id="IPR053139">
    <property type="entry name" value="Surface_bspA-like"/>
</dbReference>
<dbReference type="PROSITE" id="PS51766">
    <property type="entry name" value="DOCKERIN"/>
    <property type="match status" value="1"/>
</dbReference>
<accession>C8VYD5</accession>
<dbReference type="PANTHER" id="PTHR45661:SF3">
    <property type="entry name" value="IG-LIKE DOMAIN-CONTAINING PROTEIN"/>
    <property type="match status" value="1"/>
</dbReference>
<dbReference type="InterPro" id="IPR027954">
    <property type="entry name" value="Transcobalamin-like_C"/>
</dbReference>
<dbReference type="CDD" id="cd14254">
    <property type="entry name" value="Dockerin_II"/>
    <property type="match status" value="1"/>
</dbReference>
<dbReference type="SUPFAM" id="SSF63446">
    <property type="entry name" value="Type I dockerin domain"/>
    <property type="match status" value="1"/>
</dbReference>
<feature type="signal peptide" evidence="2">
    <location>
        <begin position="1"/>
        <end position="28"/>
    </location>
</feature>
<sequence length="2392" mass="251140">MKILKKSKIINILLVLLMLFTIVNPALAAGLTINPDQPAYSGGENAAVAASVYDDGTNAAGGTDGSSAAESEDNREIAEDNESAGVTEPQNNSDQTVSNLVYPANDTEKQAASPAIVLNEVSPDLGTVKVRVMDNVQRLAGDMPNISPAYREPFGEILPWTEVKITGGLTIRGALEKALAAKGITAYGAESYLSGIGPVISEDGSRTVDKLSEFSSGNKSGWMVTLNDWFINAGANTFMVKDGDIIEWCYTCDLGADLGADFNNNDTALKALSADKGIFTPVFAPQVKEYTLTLPAETQIKVAPTAANRYNQVTIQSNNATYRSTDEIAVVDNQVISVTCGKNIYRITVVISNNDQSNANAVIDLIGALPAVDDIDLSDREQIEAIRTAYENLTDTQKALVANYSVLIEAESKIAQIDGDNKTAADHVIALITALPAVNAITLADKEQVAAARTAYNSLREEQKALVDNLDALTAAEAKIASLENTGGSVVQNYPDDFLLSALNLEMEKGERKELVVLDTPRVGLDDQAFNRDDLIFSVNNLSVAGAVYDDVVAVEKENSDGSKKGTRYYVKGLNEGVAQIKVTYPGYRGQDTVVAVNVKKLSAAGPELTTDIALTKYDILYFIGDSLDYTFNVSTDSDASVAASVYGQEYAAQAGKITVRLKDGYNPIVVTAGNAGGTTTKVFNIRAKKMAIQMENLTRTGSADMYEGDIIQISYSGLVTPVPKVSRIYNPAAVGVSHSCKMPRYSIVSGSFSQYDLATSNGIRMELTGAGEFMLTDGHIDENWFGDGLYSEAPVGTAPPVTGAGQTDHRFSVLPDIRLTVKENAEYNPQLFTVNLENTEGIWPGDEVKINIPDLDIQTLAANHPKADEEWMTQEIINSYTAFNTNIPGLNTVKSESVKIIEDLEKLKTVKFIVPKDTRPGIYNLTGGYVWVKYGPAWWTKQKNYFITEIPDISIEVKEGVPGAEHGTIVISNTALKNKLAMAAGKGSGYTGNLTRNDLEAITGAVDLSHTDISDQDMSLLQYLKGVSSIDLSGNTGITAATVRESTFDWTVPKSLNFSGCGGVTAITTAAFYECANLTAITLPEGIASIGDRAFYSCKALTSITLPDTVTALGSNSFSRCTGLTGIVLSKSLQSIGEESFQGCTALAGIVLPDPVTTLKQQTFYDCRGLASITLPKNLQSIGEKCFMNCGALENITLPDSVTTLGDFSLAFCRGLTGIELPKGIQKMGVGCFAGTSLAILDLRGTTFTNVDNNWQCPGYTIVLLGQAAQLSPLAGVLLPGGSTLTITHDIPQDKAVVWSSSNTSVAIVAGGVVSGVNPGKAYIGARADDNTYSGYCQVTVADAENVKLDELSLSGITLKENFDPAKYTYTAKITGEITSTAVTVKAAVEGLVLTVNNKQVADGTPSEPVPLQVGNNSIEIKVTSADGMIVKTYTITITMAAISVVDDGIVFGNPLLREKMAVAAGKESGYTGKLTLAELAAITGTVDLSNAGITNDDMAVMKYLTGVSVINLSGNTAITSSAFKKDYFDWKTPKSLDFSGCTGITGMNSQAFRNCANLTGIAMPETLTSISSYAFENCIKLTVVSIPRSVGSIGSNAFYGCVSLTDISLPDSLTKMDANCLSQTGLKEIPVLPSGVTALPGRCFYGCSKLTYAKVSGYVTQIGASCFDVCPALAILDLRATSFSSVDANWKVPSSTICLLPGSDAGLLPETSTIKLGEETLTISHSIPPDKTVIWGSSDTGVAVVANGVVTGVEPGDAIICAKTDDNSYSGICHVSIVDTDNAKLQSLSLSGIVLNEAFNPSRNFYTAETGCHLKETAVTALAAEAVSGITVNDLPAAEGIPSEPVALSLGDNIIRVKVTTPDGTVTKTYTVSITVKTVYEGDGFVAIDNRELKNRLALAAGKESGYSGNLTFADLAGITGSIDLSNAGVTDEYMTVMKYLKGVSLIKLSGNSAITAATAQASSFDWTVPKSLDFSGCTGIKEIVQNAFKDCSNLTGIILPETVASLGNNSFYNCSGLTAMVIPEGVTSIGGGCFRGCGGLSSITLPAGIKSLGNGAFNSCIGLTSADLSAVDGNVLSSSLFQACTGITDLSNIKLPPGIEHLPDSFFYGCTGITVIKLPESINSLGNSAFSGTGVIEADLSAINTLGSSLLQNCPNLKTVKLAQGITGLPDNFLNGCTALSSIDLPDSLTSIGYNCFQNTKLTYIAVSANVTSLGNNCFNGVGTLAILNLRATNFTSVNSNWKVPAAAFVLLPGADAQLSPGSGKIEPGAALTISHGIPPEKTIAWCSSNPAVATVAGGVVTAVAKGSAVIAAKAGDDSYSGVCTVTVGEAVAGICDLNSDGSVNVQDMILAGQHFGESGTPGWSEFDINRDGIVDVLDMILVGQHFTV</sequence>
<dbReference type="eggNOG" id="COG5492">
    <property type="taxonomic scope" value="Bacteria"/>
</dbReference>
<dbReference type="PANTHER" id="PTHR45661">
    <property type="entry name" value="SURFACE ANTIGEN"/>
    <property type="match status" value="1"/>
</dbReference>
<dbReference type="KEGG" id="dae:Dtox_1981"/>
<dbReference type="Pfam" id="PF13306">
    <property type="entry name" value="LRR_5"/>
    <property type="match status" value="4"/>
</dbReference>
<evidence type="ECO:0000259" key="3">
    <source>
        <dbReference type="PROSITE" id="PS51766"/>
    </source>
</evidence>
<dbReference type="Gene3D" id="3.80.10.10">
    <property type="entry name" value="Ribonuclease Inhibitor"/>
    <property type="match status" value="4"/>
</dbReference>
<dbReference type="eggNOG" id="COG3209">
    <property type="taxonomic scope" value="Bacteria"/>
</dbReference>
<dbReference type="Gene3D" id="2.60.40.1080">
    <property type="match status" value="3"/>
</dbReference>
<dbReference type="PROSITE" id="PS00018">
    <property type="entry name" value="EF_HAND_1"/>
    <property type="match status" value="1"/>
</dbReference>
<dbReference type="InterPro" id="IPR025883">
    <property type="entry name" value="Cadherin-like_domain"/>
</dbReference>
<dbReference type="eggNOG" id="COG3064">
    <property type="taxonomic scope" value="Bacteria"/>
</dbReference>
<dbReference type="InterPro" id="IPR018247">
    <property type="entry name" value="EF_Hand_1_Ca_BS"/>
</dbReference>
<dbReference type="HOGENOM" id="CLU_229332_0_0_9"/>
<dbReference type="InterPro" id="IPR026906">
    <property type="entry name" value="LRR_5"/>
</dbReference>
<dbReference type="GO" id="GO:0000272">
    <property type="term" value="P:polysaccharide catabolic process"/>
    <property type="evidence" value="ECO:0007669"/>
    <property type="project" value="InterPro"/>
</dbReference>
<proteinExistence type="predicted"/>
<dbReference type="InterPro" id="IPR003343">
    <property type="entry name" value="Big_2"/>
</dbReference>
<dbReference type="SMART" id="SM00635">
    <property type="entry name" value="BID_2"/>
    <property type="match status" value="3"/>
</dbReference>
<evidence type="ECO:0000313" key="5">
    <source>
        <dbReference type="Proteomes" id="UP000002217"/>
    </source>
</evidence>
<dbReference type="RefSeq" id="WP_015757521.1">
    <property type="nucleotide sequence ID" value="NC_013216.1"/>
</dbReference>
<feature type="region of interest" description="Disordered" evidence="1">
    <location>
        <begin position="58"/>
        <end position="96"/>
    </location>
</feature>
<dbReference type="InterPro" id="IPR032675">
    <property type="entry name" value="LRR_dom_sf"/>
</dbReference>
<name>C8VYD5_DESAS</name>
<dbReference type="STRING" id="485916.Dtox_1981"/>
<feature type="compositionally biased region" description="Low complexity" evidence="1">
    <location>
        <begin position="58"/>
        <end position="69"/>
    </location>
</feature>
<dbReference type="Proteomes" id="UP000002217">
    <property type="component" value="Chromosome"/>
</dbReference>